<protein>
    <submittedName>
        <fullName evidence="2">Uncharacterized protein</fullName>
    </submittedName>
</protein>
<dbReference type="AlphaFoldDB" id="A0AAD9PTL0"/>
<organism evidence="2 3">
    <name type="scientific">Acropora cervicornis</name>
    <name type="common">Staghorn coral</name>
    <dbReference type="NCBI Taxonomy" id="6130"/>
    <lineage>
        <taxon>Eukaryota</taxon>
        <taxon>Metazoa</taxon>
        <taxon>Cnidaria</taxon>
        <taxon>Anthozoa</taxon>
        <taxon>Hexacorallia</taxon>
        <taxon>Scleractinia</taxon>
        <taxon>Astrocoeniina</taxon>
        <taxon>Acroporidae</taxon>
        <taxon>Acropora</taxon>
    </lineage>
</organism>
<reference evidence="2" key="1">
    <citation type="journal article" date="2023" name="G3 (Bethesda)">
        <title>Whole genome assembly and annotation of the endangered Caribbean coral Acropora cervicornis.</title>
        <authorList>
            <person name="Selwyn J.D."/>
            <person name="Vollmer S.V."/>
        </authorList>
    </citation>
    <scope>NUCLEOTIDE SEQUENCE</scope>
    <source>
        <strain evidence="2">K2</strain>
    </source>
</reference>
<name>A0AAD9PTL0_ACRCE</name>
<dbReference type="EMBL" id="JARQWQ010000141">
    <property type="protein sequence ID" value="KAK2548661.1"/>
    <property type="molecule type" value="Genomic_DNA"/>
</dbReference>
<feature type="region of interest" description="Disordered" evidence="1">
    <location>
        <begin position="56"/>
        <end position="79"/>
    </location>
</feature>
<dbReference type="Proteomes" id="UP001249851">
    <property type="component" value="Unassembled WGS sequence"/>
</dbReference>
<evidence type="ECO:0000313" key="2">
    <source>
        <dbReference type="EMBL" id="KAK2548661.1"/>
    </source>
</evidence>
<gene>
    <name evidence="2" type="ORF">P5673_031103</name>
</gene>
<accession>A0AAD9PTL0</accession>
<keyword evidence="3" id="KW-1185">Reference proteome</keyword>
<sequence length="79" mass="9039">MLPDTARLKSNSNLKQTLYLPTRKRNTPNQILTNLNDFYKPSTKQPALRLPDDCSVEIQPSKDRPATSESKITIKLRDL</sequence>
<comment type="caution">
    <text evidence="2">The sequence shown here is derived from an EMBL/GenBank/DDBJ whole genome shotgun (WGS) entry which is preliminary data.</text>
</comment>
<evidence type="ECO:0000313" key="3">
    <source>
        <dbReference type="Proteomes" id="UP001249851"/>
    </source>
</evidence>
<proteinExistence type="predicted"/>
<evidence type="ECO:0000256" key="1">
    <source>
        <dbReference type="SAM" id="MobiDB-lite"/>
    </source>
</evidence>
<reference evidence="2" key="2">
    <citation type="journal article" date="2023" name="Science">
        <title>Genomic signatures of disease resistance in endangered staghorn corals.</title>
        <authorList>
            <person name="Vollmer S.V."/>
            <person name="Selwyn J.D."/>
            <person name="Despard B.A."/>
            <person name="Roesel C.L."/>
        </authorList>
    </citation>
    <scope>NUCLEOTIDE SEQUENCE</scope>
    <source>
        <strain evidence="2">K2</strain>
    </source>
</reference>